<keyword evidence="2" id="KW-1185">Reference proteome</keyword>
<proteinExistence type="predicted"/>
<organism evidence="1 2">
    <name type="scientific">Polypedilum vanderplanki</name>
    <name type="common">Sleeping chironomid midge</name>
    <dbReference type="NCBI Taxonomy" id="319348"/>
    <lineage>
        <taxon>Eukaryota</taxon>
        <taxon>Metazoa</taxon>
        <taxon>Ecdysozoa</taxon>
        <taxon>Arthropoda</taxon>
        <taxon>Hexapoda</taxon>
        <taxon>Insecta</taxon>
        <taxon>Pterygota</taxon>
        <taxon>Neoptera</taxon>
        <taxon>Endopterygota</taxon>
        <taxon>Diptera</taxon>
        <taxon>Nematocera</taxon>
        <taxon>Chironomoidea</taxon>
        <taxon>Chironomidae</taxon>
        <taxon>Chironominae</taxon>
        <taxon>Polypedilum</taxon>
        <taxon>Polypedilum</taxon>
    </lineage>
</organism>
<dbReference type="AlphaFoldDB" id="A0A9J6C2G9"/>
<name>A0A9J6C2G9_POLVA</name>
<evidence type="ECO:0000313" key="1">
    <source>
        <dbReference type="EMBL" id="KAG5676069.1"/>
    </source>
</evidence>
<gene>
    <name evidence="1" type="ORF">PVAND_005923</name>
</gene>
<dbReference type="EMBL" id="JADBJN010000002">
    <property type="protein sequence ID" value="KAG5676069.1"/>
    <property type="molecule type" value="Genomic_DNA"/>
</dbReference>
<comment type="caution">
    <text evidence="1">The sequence shown here is derived from an EMBL/GenBank/DDBJ whole genome shotgun (WGS) entry which is preliminary data.</text>
</comment>
<sequence>MHSELGANTTSRSVFVSVDIAEDSRGGNVIVTTNRTISTEPYIIRGIRATDLNGTGGDILFLNPSTGLGQTFLNVRVTSQMAQVLAGVFDIFVNSAYTKSIFNHSYEYCYSLCQNYVIIL</sequence>
<reference evidence="1" key="1">
    <citation type="submission" date="2021-03" db="EMBL/GenBank/DDBJ databases">
        <title>Chromosome level genome of the anhydrobiotic midge Polypedilum vanderplanki.</title>
        <authorList>
            <person name="Yoshida Y."/>
            <person name="Kikawada T."/>
            <person name="Gusev O."/>
        </authorList>
    </citation>
    <scope>NUCLEOTIDE SEQUENCE</scope>
    <source>
        <strain evidence="1">NIAS01</strain>
        <tissue evidence="1">Whole body or cell culture</tissue>
    </source>
</reference>
<accession>A0A9J6C2G9</accession>
<dbReference type="Proteomes" id="UP001107558">
    <property type="component" value="Chromosome 2"/>
</dbReference>
<protein>
    <submittedName>
        <fullName evidence="1">Uncharacterized protein</fullName>
    </submittedName>
</protein>
<evidence type="ECO:0000313" key="2">
    <source>
        <dbReference type="Proteomes" id="UP001107558"/>
    </source>
</evidence>
<dbReference type="OrthoDB" id="7194370at2759"/>